<keyword evidence="3" id="KW-0808">Transferase</keyword>
<evidence type="ECO:0000259" key="2">
    <source>
        <dbReference type="Pfam" id="PF03372"/>
    </source>
</evidence>
<keyword evidence="3" id="KW-0695">RNA-directed DNA polymerase</keyword>
<proteinExistence type="predicted"/>
<dbReference type="Proteomes" id="UP000285301">
    <property type="component" value="Unassembled WGS sequence"/>
</dbReference>
<protein>
    <submittedName>
        <fullName evidence="3">Rna-directed dna polymerase from mobile element jockey-like protein</fullName>
    </submittedName>
</protein>
<comment type="caution">
    <text evidence="3">The sequence shown here is derived from an EMBL/GenBank/DDBJ whole genome shotgun (WGS) entry which is preliminary data.</text>
</comment>
<name>A0A443QAS7_9ACAR</name>
<accession>A0A443QAS7</accession>
<feature type="coiled-coil region" evidence="1">
    <location>
        <begin position="369"/>
        <end position="396"/>
    </location>
</feature>
<dbReference type="GO" id="GO:0003964">
    <property type="term" value="F:RNA-directed DNA polymerase activity"/>
    <property type="evidence" value="ECO:0007669"/>
    <property type="project" value="UniProtKB-KW"/>
</dbReference>
<evidence type="ECO:0000313" key="4">
    <source>
        <dbReference type="Proteomes" id="UP000285301"/>
    </source>
</evidence>
<feature type="non-terminal residue" evidence="3">
    <location>
        <position position="1"/>
    </location>
</feature>
<sequence length="488" mass="57366">RNDRTFKCGGGIVIYVRNDRNFSYENLLITNEIFEMVTIKILQPKSKPLLVSCVYKPPDMNKNEFYTRFAQLFEDFPNFEHIVVGDFNINILKNENRKWVTLYSHLGLNQVIKKPTHFGFNGASLIDHILVNKLGNIVNCGVVDMDISDHSMTYIVRKVNARIKACKNMKSIQYRNLKYISDESIASLYQNIDTSRYYSHENFTATKMYNCLMNDIKYIFDTLAPIKQKRINVNNPNNWITREIFSLIREKHHNLKIIKHRIKCSIDCQDLIDQYKEIKNKLNYICKKAKRDYYMYNIEQRKNDSYAMWKFLRHLLSNQTEKKASTINAYEANEFFVNATKKLTNNHFGQLGVLHFDPCLYDAHHQSLIDLSDINIENLRKTVTNLKRNKALADENINVAMFQMVFPLFEPHIHSLINLMLRQGLPQDLKTSKVIPVYKNQGSKSNPESYRPISLTHIFSKIVEKHVADMIRDFLEINNLLFKNQFGF</sequence>
<keyword evidence="4" id="KW-1185">Reference proteome</keyword>
<dbReference type="PANTHER" id="PTHR47510:SF3">
    <property type="entry name" value="ENDO_EXONUCLEASE_PHOSPHATASE DOMAIN-CONTAINING PROTEIN"/>
    <property type="match status" value="1"/>
</dbReference>
<feature type="domain" description="Endonuclease/exonuclease/phosphatase" evidence="2">
    <location>
        <begin position="5"/>
        <end position="150"/>
    </location>
</feature>
<dbReference type="Pfam" id="PF03372">
    <property type="entry name" value="Exo_endo_phos"/>
    <property type="match status" value="1"/>
</dbReference>
<dbReference type="Gene3D" id="3.60.10.10">
    <property type="entry name" value="Endonuclease/exonuclease/phosphatase"/>
    <property type="match status" value="1"/>
</dbReference>
<dbReference type="InterPro" id="IPR036691">
    <property type="entry name" value="Endo/exonu/phosph_ase_sf"/>
</dbReference>
<dbReference type="PANTHER" id="PTHR47510">
    <property type="entry name" value="REVERSE TRANSCRIPTASE DOMAIN-CONTAINING PROTEIN"/>
    <property type="match status" value="1"/>
</dbReference>
<dbReference type="SUPFAM" id="SSF56219">
    <property type="entry name" value="DNase I-like"/>
    <property type="match status" value="1"/>
</dbReference>
<evidence type="ECO:0000256" key="1">
    <source>
        <dbReference type="SAM" id="Coils"/>
    </source>
</evidence>
<dbReference type="STRING" id="1965070.A0A443QAS7"/>
<dbReference type="InterPro" id="IPR005135">
    <property type="entry name" value="Endo/exonuclease/phosphatase"/>
</dbReference>
<organism evidence="3 4">
    <name type="scientific">Dinothrombium tinctorium</name>
    <dbReference type="NCBI Taxonomy" id="1965070"/>
    <lineage>
        <taxon>Eukaryota</taxon>
        <taxon>Metazoa</taxon>
        <taxon>Ecdysozoa</taxon>
        <taxon>Arthropoda</taxon>
        <taxon>Chelicerata</taxon>
        <taxon>Arachnida</taxon>
        <taxon>Acari</taxon>
        <taxon>Acariformes</taxon>
        <taxon>Trombidiformes</taxon>
        <taxon>Prostigmata</taxon>
        <taxon>Anystina</taxon>
        <taxon>Parasitengona</taxon>
        <taxon>Trombidioidea</taxon>
        <taxon>Trombidiidae</taxon>
        <taxon>Dinothrombium</taxon>
    </lineage>
</organism>
<gene>
    <name evidence="3" type="ORF">B4U79_09572</name>
</gene>
<dbReference type="OrthoDB" id="6781885at2759"/>
<reference evidence="3 4" key="1">
    <citation type="journal article" date="2018" name="Gigascience">
        <title>Genomes of trombidid mites reveal novel predicted allergens and laterally-transferred genes associated with secondary metabolism.</title>
        <authorList>
            <person name="Dong X."/>
            <person name="Chaisiri K."/>
            <person name="Xia D."/>
            <person name="Armstrong S.D."/>
            <person name="Fang Y."/>
            <person name="Donnelly M.J."/>
            <person name="Kadowaki T."/>
            <person name="McGarry J.W."/>
            <person name="Darby A.C."/>
            <person name="Makepeace B.L."/>
        </authorList>
    </citation>
    <scope>NUCLEOTIDE SEQUENCE [LARGE SCALE GENOMIC DNA]</scope>
    <source>
        <strain evidence="3">UoL-WK</strain>
    </source>
</reference>
<dbReference type="EMBL" id="NCKU01012273">
    <property type="protein sequence ID" value="RWS00126.1"/>
    <property type="molecule type" value="Genomic_DNA"/>
</dbReference>
<evidence type="ECO:0000313" key="3">
    <source>
        <dbReference type="EMBL" id="RWS00126.1"/>
    </source>
</evidence>
<keyword evidence="1" id="KW-0175">Coiled coil</keyword>
<feature type="non-terminal residue" evidence="3">
    <location>
        <position position="488"/>
    </location>
</feature>
<dbReference type="AlphaFoldDB" id="A0A443QAS7"/>
<keyword evidence="3" id="KW-0548">Nucleotidyltransferase</keyword>